<proteinExistence type="predicted"/>
<reference evidence="1 2" key="1">
    <citation type="submission" date="2024-01" db="EMBL/GenBank/DDBJ databases">
        <title>The genomes of 5 underutilized Papilionoideae crops provide insights into root nodulation and disease resistance.</title>
        <authorList>
            <person name="Yuan L."/>
        </authorList>
    </citation>
    <scope>NUCLEOTIDE SEQUENCE [LARGE SCALE GENOMIC DNA]</scope>
    <source>
        <strain evidence="1">LY-2023</strain>
        <tissue evidence="1">Leaf</tissue>
    </source>
</reference>
<evidence type="ECO:0000313" key="1">
    <source>
        <dbReference type="EMBL" id="KAK7272141.1"/>
    </source>
</evidence>
<keyword evidence="2" id="KW-1185">Reference proteome</keyword>
<accession>A0AAN9IH03</accession>
<dbReference type="Proteomes" id="UP001359559">
    <property type="component" value="Unassembled WGS sequence"/>
</dbReference>
<sequence>MFISELVTIFHSAYKMHEFDRVKCELVTRDTDLKALVGPLKEESELQRFTRIASEIKQKGKEKQCEIRKKAKESYESLLRKIKSNGLVGQNLVWELKTKALECEDFELKALKRK</sequence>
<dbReference type="AlphaFoldDB" id="A0AAN9IH03"/>
<organism evidence="1 2">
    <name type="scientific">Clitoria ternatea</name>
    <name type="common">Butterfly pea</name>
    <dbReference type="NCBI Taxonomy" id="43366"/>
    <lineage>
        <taxon>Eukaryota</taxon>
        <taxon>Viridiplantae</taxon>
        <taxon>Streptophyta</taxon>
        <taxon>Embryophyta</taxon>
        <taxon>Tracheophyta</taxon>
        <taxon>Spermatophyta</taxon>
        <taxon>Magnoliopsida</taxon>
        <taxon>eudicotyledons</taxon>
        <taxon>Gunneridae</taxon>
        <taxon>Pentapetalae</taxon>
        <taxon>rosids</taxon>
        <taxon>fabids</taxon>
        <taxon>Fabales</taxon>
        <taxon>Fabaceae</taxon>
        <taxon>Papilionoideae</taxon>
        <taxon>50 kb inversion clade</taxon>
        <taxon>NPAAA clade</taxon>
        <taxon>indigoferoid/millettioid clade</taxon>
        <taxon>Phaseoleae</taxon>
        <taxon>Clitoria</taxon>
    </lineage>
</organism>
<protein>
    <submittedName>
        <fullName evidence="1">Uncharacterized protein</fullName>
    </submittedName>
</protein>
<dbReference type="EMBL" id="JAYKXN010000007">
    <property type="protein sequence ID" value="KAK7272141.1"/>
    <property type="molecule type" value="Genomic_DNA"/>
</dbReference>
<evidence type="ECO:0000313" key="2">
    <source>
        <dbReference type="Proteomes" id="UP001359559"/>
    </source>
</evidence>
<name>A0AAN9IH03_CLITE</name>
<gene>
    <name evidence="1" type="ORF">RJT34_28563</name>
</gene>
<comment type="caution">
    <text evidence="1">The sequence shown here is derived from an EMBL/GenBank/DDBJ whole genome shotgun (WGS) entry which is preliminary data.</text>
</comment>